<dbReference type="Pfam" id="PF07927">
    <property type="entry name" value="HicA_toxin"/>
    <property type="match status" value="1"/>
</dbReference>
<dbReference type="Gene3D" id="3.30.920.30">
    <property type="entry name" value="Hypothetical protein"/>
    <property type="match status" value="1"/>
</dbReference>
<evidence type="ECO:0000256" key="3">
    <source>
        <dbReference type="ARBA" id="ARBA00022722"/>
    </source>
</evidence>
<dbReference type="GO" id="GO:0004519">
    <property type="term" value="F:endonuclease activity"/>
    <property type="evidence" value="ECO:0007669"/>
    <property type="project" value="UniProtKB-KW"/>
</dbReference>
<proteinExistence type="inferred from homology"/>
<comment type="caution">
    <text evidence="8">The sequence shown here is derived from an EMBL/GenBank/DDBJ whole genome shotgun (WGS) entry which is preliminary data.</text>
</comment>
<dbReference type="Proteomes" id="UP000613193">
    <property type="component" value="Unassembled WGS sequence"/>
</dbReference>
<organism evidence="8 9">
    <name type="scientific">Mucilaginibacter segetis</name>
    <dbReference type="NCBI Taxonomy" id="2793071"/>
    <lineage>
        <taxon>Bacteria</taxon>
        <taxon>Pseudomonadati</taxon>
        <taxon>Bacteroidota</taxon>
        <taxon>Sphingobacteriia</taxon>
        <taxon>Sphingobacteriales</taxon>
        <taxon>Sphingobacteriaceae</taxon>
        <taxon>Mucilaginibacter</taxon>
    </lineage>
</organism>
<dbReference type="InterPro" id="IPR038570">
    <property type="entry name" value="HicA_sf"/>
</dbReference>
<dbReference type="SUPFAM" id="SSF54786">
    <property type="entry name" value="YcfA/nrd intein domain"/>
    <property type="match status" value="1"/>
</dbReference>
<keyword evidence="9" id="KW-1185">Reference proteome</keyword>
<keyword evidence="6" id="KW-0694">RNA-binding</keyword>
<name>A0A934PNP5_9SPHI</name>
<dbReference type="EMBL" id="JAEHFW010000001">
    <property type="protein sequence ID" value="MBK0377914.1"/>
    <property type="molecule type" value="Genomic_DNA"/>
</dbReference>
<evidence type="ECO:0000256" key="1">
    <source>
        <dbReference type="ARBA" id="ARBA00006620"/>
    </source>
</evidence>
<accession>A0A934PNP5</accession>
<gene>
    <name evidence="8" type="ORF">I5M19_01240</name>
</gene>
<evidence type="ECO:0000256" key="7">
    <source>
        <dbReference type="ARBA" id="ARBA00023016"/>
    </source>
</evidence>
<dbReference type="GO" id="GO:0003729">
    <property type="term" value="F:mRNA binding"/>
    <property type="evidence" value="ECO:0007669"/>
    <property type="project" value="InterPro"/>
</dbReference>
<keyword evidence="7" id="KW-0346">Stress response</keyword>
<reference evidence="8" key="1">
    <citation type="submission" date="2020-12" db="EMBL/GenBank/DDBJ databases">
        <title>Bacterial novel species Mucilaginibacter sp. SD-g isolated from soil.</title>
        <authorList>
            <person name="Jung H.-Y."/>
        </authorList>
    </citation>
    <scope>NUCLEOTIDE SEQUENCE</scope>
    <source>
        <strain evidence="8">SD-g</strain>
    </source>
</reference>
<evidence type="ECO:0000313" key="8">
    <source>
        <dbReference type="EMBL" id="MBK0377914.1"/>
    </source>
</evidence>
<evidence type="ECO:0000256" key="4">
    <source>
        <dbReference type="ARBA" id="ARBA00022759"/>
    </source>
</evidence>
<evidence type="ECO:0000256" key="5">
    <source>
        <dbReference type="ARBA" id="ARBA00022801"/>
    </source>
</evidence>
<evidence type="ECO:0000313" key="9">
    <source>
        <dbReference type="Proteomes" id="UP000613193"/>
    </source>
</evidence>
<protein>
    <submittedName>
        <fullName evidence="8">Type II toxin-antitoxin system HicA family toxin</fullName>
    </submittedName>
</protein>
<dbReference type="AlphaFoldDB" id="A0A934PNP5"/>
<evidence type="ECO:0000256" key="6">
    <source>
        <dbReference type="ARBA" id="ARBA00022884"/>
    </source>
</evidence>
<dbReference type="InterPro" id="IPR012933">
    <property type="entry name" value="HicA_mRNA_interferase"/>
</dbReference>
<dbReference type="GO" id="GO:0016787">
    <property type="term" value="F:hydrolase activity"/>
    <property type="evidence" value="ECO:0007669"/>
    <property type="project" value="UniProtKB-KW"/>
</dbReference>
<sequence>MVMKIPRDVSASALIKELTSYGYVISRQKGSHIRLTLISEKGEHHLTVPNHNPLKLGTLVSILNDASANLGISKEQLINKL</sequence>
<comment type="similarity">
    <text evidence="1">Belongs to the HicA mRNA interferase family.</text>
</comment>
<keyword evidence="3" id="KW-0540">Nuclease</keyword>
<keyword evidence="5" id="KW-0378">Hydrolase</keyword>
<evidence type="ECO:0000256" key="2">
    <source>
        <dbReference type="ARBA" id="ARBA00022649"/>
    </source>
</evidence>
<keyword evidence="4" id="KW-0255">Endonuclease</keyword>
<keyword evidence="2" id="KW-1277">Toxin-antitoxin system</keyword>